<protein>
    <recommendedName>
        <fullName evidence="1">DUF7708 domain-containing protein</fullName>
    </recommendedName>
</protein>
<sequence>MNDVQSAVESARQEYRTKSKGSKIQSALRTCSSRIMFYGAIFDTFSQHHPEYVSLGWGALKFLFVAVLNHEELLVEVSKAVSRIALVLPRIALHSVLYPTPRMQDAVSQLYAKIIEFALMAIKWYKKGKLSHSFTAIIKPFSLGFKPIVEEIAERSKHVDELANAAVKAEIRDLHAEMRDLRIDYHRQSKTMIRLAETISFIQQQYSLQTQSLLALEEQHKQMFRASQLEDIRTVALLEDSAVAANSLEWCRSMRNRRRQRAPTQLPLSELHKLKAWASHPSSSLLLAEGQGVRTSSLDFAADFLDIVLEDGFPVIWALPSIVTEIDDDSLVPSVSSIVRSLVSQALALNEAMVGEGTNSLTPKHFKSVVNIHQWFDLLERCVSSFKQLFIVLDMSAIEAATRHREAEQQNFKISDSIERISRIAQSNGGTVKVICVSWRFTMNIGIDAESIFDDRRLFTDRGRKIERLMRQPRFRADFKRKHQEFRDKFRSSVALGN</sequence>
<name>A0A135TMC0_9PEZI</name>
<dbReference type="InterPro" id="IPR056125">
    <property type="entry name" value="DUF7708"/>
</dbReference>
<dbReference type="EMBL" id="JEMN01001075">
    <property type="protein sequence ID" value="KXH49269.1"/>
    <property type="molecule type" value="Genomic_DNA"/>
</dbReference>
<dbReference type="OrthoDB" id="4835296at2759"/>
<feature type="domain" description="DUF7708" evidence="1">
    <location>
        <begin position="27"/>
        <end position="171"/>
    </location>
</feature>
<gene>
    <name evidence="2" type="ORF">CNYM01_06985</name>
</gene>
<evidence type="ECO:0000313" key="2">
    <source>
        <dbReference type="EMBL" id="KXH49269.1"/>
    </source>
</evidence>
<dbReference type="Pfam" id="PF24809">
    <property type="entry name" value="DUF7708"/>
    <property type="match status" value="1"/>
</dbReference>
<reference evidence="2 3" key="1">
    <citation type="submission" date="2014-02" db="EMBL/GenBank/DDBJ databases">
        <title>The genome sequence of Colletotrichum nymphaeae SA-01.</title>
        <authorList>
            <person name="Baroncelli R."/>
            <person name="Thon M.R."/>
        </authorList>
    </citation>
    <scope>NUCLEOTIDE SEQUENCE [LARGE SCALE GENOMIC DNA]</scope>
    <source>
        <strain evidence="2 3">SA-01</strain>
    </source>
</reference>
<dbReference type="Proteomes" id="UP000070054">
    <property type="component" value="Unassembled WGS sequence"/>
</dbReference>
<accession>A0A135TMC0</accession>
<evidence type="ECO:0000259" key="1">
    <source>
        <dbReference type="Pfam" id="PF24809"/>
    </source>
</evidence>
<organism evidence="2 3">
    <name type="scientific">Colletotrichum nymphaeae SA-01</name>
    <dbReference type="NCBI Taxonomy" id="1460502"/>
    <lineage>
        <taxon>Eukaryota</taxon>
        <taxon>Fungi</taxon>
        <taxon>Dikarya</taxon>
        <taxon>Ascomycota</taxon>
        <taxon>Pezizomycotina</taxon>
        <taxon>Sordariomycetes</taxon>
        <taxon>Hypocreomycetidae</taxon>
        <taxon>Glomerellales</taxon>
        <taxon>Glomerellaceae</taxon>
        <taxon>Colletotrichum</taxon>
        <taxon>Colletotrichum acutatum species complex</taxon>
    </lineage>
</organism>
<dbReference type="AlphaFoldDB" id="A0A135TMC0"/>
<keyword evidence="3" id="KW-1185">Reference proteome</keyword>
<proteinExistence type="predicted"/>
<evidence type="ECO:0000313" key="3">
    <source>
        <dbReference type="Proteomes" id="UP000070054"/>
    </source>
</evidence>
<comment type="caution">
    <text evidence="2">The sequence shown here is derived from an EMBL/GenBank/DDBJ whole genome shotgun (WGS) entry which is preliminary data.</text>
</comment>